<proteinExistence type="predicted"/>
<organism evidence="1 2">
    <name type="scientific">Colletotrichum musicola</name>
    <dbReference type="NCBI Taxonomy" id="2175873"/>
    <lineage>
        <taxon>Eukaryota</taxon>
        <taxon>Fungi</taxon>
        <taxon>Dikarya</taxon>
        <taxon>Ascomycota</taxon>
        <taxon>Pezizomycotina</taxon>
        <taxon>Sordariomycetes</taxon>
        <taxon>Hypocreomycetidae</taxon>
        <taxon>Glomerellales</taxon>
        <taxon>Glomerellaceae</taxon>
        <taxon>Colletotrichum</taxon>
        <taxon>Colletotrichum orchidearum species complex</taxon>
    </lineage>
</organism>
<gene>
    <name evidence="1" type="ORF">CMUS01_15050</name>
</gene>
<reference evidence="1" key="1">
    <citation type="journal article" date="2020" name="Phytopathology">
        <title>Genome Sequence Resources of Colletotrichum truncatum, C. plurivorum, C. musicola, and C. sojae: Four Species Pathogenic to Soybean (Glycine max).</title>
        <authorList>
            <person name="Rogerio F."/>
            <person name="Boufleur T.R."/>
            <person name="Ciampi-Guillardi M."/>
            <person name="Sukno S.A."/>
            <person name="Thon M.R."/>
            <person name="Massola Junior N.S."/>
            <person name="Baroncelli R."/>
        </authorList>
    </citation>
    <scope>NUCLEOTIDE SEQUENCE</scope>
    <source>
        <strain evidence="1">LFN0074</strain>
    </source>
</reference>
<accession>A0A8H6J022</accession>
<sequence>MTPANLCRRPLFFPSSGQAGMSRPLFPGEAFARKRDGGGNASAVNREINPQGTRRGNLGRLCFRWDAVEATSACSGEVLVAAGDVAPILGLPRRTCCEGEGARWDGGWRVLATSGDLVWFVVQRLGKRYGQVWMSERSKKDVSCLKQDCPRGVLSTSLRLNALTEMALWTTV</sequence>
<evidence type="ECO:0000313" key="2">
    <source>
        <dbReference type="Proteomes" id="UP000639643"/>
    </source>
</evidence>
<dbReference type="Proteomes" id="UP000639643">
    <property type="component" value="Unassembled WGS sequence"/>
</dbReference>
<evidence type="ECO:0000313" key="1">
    <source>
        <dbReference type="EMBL" id="KAF6803556.1"/>
    </source>
</evidence>
<dbReference type="AlphaFoldDB" id="A0A8H6J022"/>
<name>A0A8H6J022_9PEZI</name>
<protein>
    <submittedName>
        <fullName evidence="1">Uncharacterized protein</fullName>
    </submittedName>
</protein>
<keyword evidence="2" id="KW-1185">Reference proteome</keyword>
<dbReference type="EMBL" id="WIGM01001189">
    <property type="protein sequence ID" value="KAF6803556.1"/>
    <property type="molecule type" value="Genomic_DNA"/>
</dbReference>
<comment type="caution">
    <text evidence="1">The sequence shown here is derived from an EMBL/GenBank/DDBJ whole genome shotgun (WGS) entry which is preliminary data.</text>
</comment>